<sequence>MSLDVKKLEFGFGKKNILNNISLEALKGEFIGILGPNGCGKSTLLKNILQIYKPKSGIINIENKMAKEYSLKELSKIIGFVPQKSALAMPLLVEDIILMGRYSNLQSSFAGYSKEDYEAVDEVIKLLDLEKFKGRIAFSLSGGEFQRVILARALVSAPKILLLDEPTSALDLNYGVQILKICKSIIKKRNIIGVVILHDLNLASLFCDEILMIKDGEVAYKGAPNELLKKDILKEIYDLECEILHHENRAVVVPL</sequence>
<evidence type="ECO:0000256" key="2">
    <source>
        <dbReference type="ARBA" id="ARBA00022741"/>
    </source>
</evidence>
<dbReference type="PANTHER" id="PTHR42794:SF1">
    <property type="entry name" value="HEMIN IMPORT ATP-BINDING PROTEIN HMUV"/>
    <property type="match status" value="1"/>
</dbReference>
<dbReference type="PROSITE" id="PS50893">
    <property type="entry name" value="ABC_TRANSPORTER_2"/>
    <property type="match status" value="1"/>
</dbReference>
<organism evidence="7 8">
    <name type="scientific">Campylobacter geochelonis</name>
    <dbReference type="NCBI Taxonomy" id="1780362"/>
    <lineage>
        <taxon>Bacteria</taxon>
        <taxon>Pseudomonadati</taxon>
        <taxon>Campylobacterota</taxon>
        <taxon>Epsilonproteobacteria</taxon>
        <taxon>Campylobacterales</taxon>
        <taxon>Campylobacteraceae</taxon>
        <taxon>Campylobacter</taxon>
    </lineage>
</organism>
<dbReference type="PROSITE" id="PS00211">
    <property type="entry name" value="ABC_TRANSPORTER_1"/>
    <property type="match status" value="1"/>
</dbReference>
<comment type="function">
    <text evidence="5">Part of the ABC transporter complex HmuTUV involved in hemin import. Responsible for energy coupling to the transport system.</text>
</comment>
<keyword evidence="2" id="KW-0547">Nucleotide-binding</keyword>
<reference evidence="7 8" key="1">
    <citation type="submission" date="2016-02" db="EMBL/GenBank/DDBJ databases">
        <authorList>
            <consortium name="Pathogen Informatics"/>
        </authorList>
    </citation>
    <scope>NUCLEOTIDE SEQUENCE [LARGE SCALE GENOMIC DNA]</scope>
    <source>
        <strain evidence="7 8">RC20</strain>
    </source>
</reference>
<dbReference type="Pfam" id="PF00005">
    <property type="entry name" value="ABC_tran"/>
    <property type="match status" value="1"/>
</dbReference>
<dbReference type="InterPro" id="IPR003439">
    <property type="entry name" value="ABC_transporter-like_ATP-bd"/>
</dbReference>
<name>A0A128EE90_9BACT</name>
<keyword evidence="8" id="KW-1185">Reference proteome</keyword>
<evidence type="ECO:0000256" key="4">
    <source>
        <dbReference type="ARBA" id="ARBA00022967"/>
    </source>
</evidence>
<dbReference type="OrthoDB" id="5515229at2"/>
<dbReference type="FunFam" id="3.40.50.300:FF:000134">
    <property type="entry name" value="Iron-enterobactin ABC transporter ATP-binding protein"/>
    <property type="match status" value="1"/>
</dbReference>
<feature type="domain" description="ABC transporter" evidence="6">
    <location>
        <begin position="3"/>
        <end position="240"/>
    </location>
</feature>
<dbReference type="Proteomes" id="UP000069632">
    <property type="component" value="Unassembled WGS sequence"/>
</dbReference>
<dbReference type="GO" id="GO:0016887">
    <property type="term" value="F:ATP hydrolysis activity"/>
    <property type="evidence" value="ECO:0007669"/>
    <property type="project" value="InterPro"/>
</dbReference>
<protein>
    <submittedName>
        <fullName evidence="7">Ferrichrome transport ATP-binding protein FhuC</fullName>
    </submittedName>
</protein>
<evidence type="ECO:0000256" key="3">
    <source>
        <dbReference type="ARBA" id="ARBA00022840"/>
    </source>
</evidence>
<dbReference type="PANTHER" id="PTHR42794">
    <property type="entry name" value="HEMIN IMPORT ATP-BINDING PROTEIN HMUV"/>
    <property type="match status" value="1"/>
</dbReference>
<keyword evidence="1" id="KW-0813">Transport</keyword>
<dbReference type="CDD" id="cd03214">
    <property type="entry name" value="ABC_Iron-Siderophores_B12_Hemin"/>
    <property type="match status" value="1"/>
</dbReference>
<evidence type="ECO:0000313" key="7">
    <source>
        <dbReference type="EMBL" id="CZE46762.1"/>
    </source>
</evidence>
<dbReference type="AlphaFoldDB" id="A0A128EE90"/>
<keyword evidence="4" id="KW-1278">Translocase</keyword>
<evidence type="ECO:0000256" key="1">
    <source>
        <dbReference type="ARBA" id="ARBA00022448"/>
    </source>
</evidence>
<evidence type="ECO:0000313" key="8">
    <source>
        <dbReference type="Proteomes" id="UP000069632"/>
    </source>
</evidence>
<evidence type="ECO:0000259" key="6">
    <source>
        <dbReference type="PROSITE" id="PS50893"/>
    </source>
</evidence>
<dbReference type="RefSeq" id="WP_075493062.1">
    <property type="nucleotide sequence ID" value="NZ_CP053844.1"/>
</dbReference>
<dbReference type="SUPFAM" id="SSF52540">
    <property type="entry name" value="P-loop containing nucleoside triphosphate hydrolases"/>
    <property type="match status" value="1"/>
</dbReference>
<proteinExistence type="predicted"/>
<dbReference type="Gene3D" id="3.40.50.300">
    <property type="entry name" value="P-loop containing nucleotide triphosphate hydrolases"/>
    <property type="match status" value="1"/>
</dbReference>
<evidence type="ECO:0000256" key="5">
    <source>
        <dbReference type="ARBA" id="ARBA00037066"/>
    </source>
</evidence>
<dbReference type="InterPro" id="IPR017871">
    <property type="entry name" value="ABC_transporter-like_CS"/>
</dbReference>
<dbReference type="SMART" id="SM00382">
    <property type="entry name" value="AAA"/>
    <property type="match status" value="1"/>
</dbReference>
<gene>
    <name evidence="7" type="primary">yusV</name>
    <name evidence="7" type="ORF">ERS672216_00542</name>
</gene>
<keyword evidence="3 7" id="KW-0067">ATP-binding</keyword>
<accession>A0A128EE90</accession>
<dbReference type="InterPro" id="IPR003593">
    <property type="entry name" value="AAA+_ATPase"/>
</dbReference>
<dbReference type="InterPro" id="IPR027417">
    <property type="entry name" value="P-loop_NTPase"/>
</dbReference>
<dbReference type="GO" id="GO:0005524">
    <property type="term" value="F:ATP binding"/>
    <property type="evidence" value="ECO:0007669"/>
    <property type="project" value="UniProtKB-KW"/>
</dbReference>
<dbReference type="EMBL" id="FIZP01000001">
    <property type="protein sequence ID" value="CZE46762.1"/>
    <property type="molecule type" value="Genomic_DNA"/>
</dbReference>